<evidence type="ECO:0000313" key="1">
    <source>
        <dbReference type="EMBL" id="MBF9236361.1"/>
    </source>
</evidence>
<protein>
    <recommendedName>
        <fullName evidence="3">Glyoxalase</fullName>
    </recommendedName>
</protein>
<dbReference type="RefSeq" id="WP_196280711.1">
    <property type="nucleotide sequence ID" value="NZ_JADQDQ010000001.1"/>
</dbReference>
<reference evidence="1 2" key="1">
    <citation type="submission" date="2020-11" db="EMBL/GenBank/DDBJ databases">
        <authorList>
            <person name="Kim M.K."/>
        </authorList>
    </citation>
    <scope>NUCLEOTIDE SEQUENCE [LARGE SCALE GENOMIC DNA]</scope>
    <source>
        <strain evidence="1 2">BT683</strain>
    </source>
</reference>
<dbReference type="EMBL" id="JADQDQ010000001">
    <property type="protein sequence ID" value="MBF9236361.1"/>
    <property type="molecule type" value="Genomic_DNA"/>
</dbReference>
<gene>
    <name evidence="1" type="ORF">I2I05_03030</name>
</gene>
<dbReference type="Proteomes" id="UP000597617">
    <property type="component" value="Unassembled WGS sequence"/>
</dbReference>
<comment type="caution">
    <text evidence="1">The sequence shown here is derived from an EMBL/GenBank/DDBJ whole genome shotgun (WGS) entry which is preliminary data.</text>
</comment>
<evidence type="ECO:0008006" key="3">
    <source>
        <dbReference type="Google" id="ProtNLM"/>
    </source>
</evidence>
<name>A0ABS0IDD4_9BACT</name>
<proteinExistence type="predicted"/>
<organism evidence="1 2">
    <name type="scientific">Hymenobacter jeongseonensis</name>
    <dbReference type="NCBI Taxonomy" id="2791027"/>
    <lineage>
        <taxon>Bacteria</taxon>
        <taxon>Pseudomonadati</taxon>
        <taxon>Bacteroidota</taxon>
        <taxon>Cytophagia</taxon>
        <taxon>Cytophagales</taxon>
        <taxon>Hymenobacteraceae</taxon>
        <taxon>Hymenobacter</taxon>
    </lineage>
</organism>
<keyword evidence="2" id="KW-1185">Reference proteome</keyword>
<evidence type="ECO:0000313" key="2">
    <source>
        <dbReference type="Proteomes" id="UP000597617"/>
    </source>
</evidence>
<sequence>MTSNSSPATRPDAALLALRPDIVTDQTTTNPTGSVGEFLHSTLRPVLKLQNSLLLAVVVDFVLDHHMLLSKASPTDQQRQLSELLARNTKLRYTVIGLITACFTQEEHTYYRQQRPELNRRLLELAQRRVLDQTEQVVALAAARE</sequence>
<accession>A0ABS0IDD4</accession>